<keyword evidence="3 9" id="KW-0723">Serine/threonine-protein kinase</keyword>
<evidence type="ECO:0000256" key="7">
    <source>
        <dbReference type="ARBA" id="ARBA00022840"/>
    </source>
</evidence>
<dbReference type="InterPro" id="IPR017441">
    <property type="entry name" value="Protein_kinase_ATP_BS"/>
</dbReference>
<dbReference type="InterPro" id="IPR050591">
    <property type="entry name" value="GSK-3"/>
</dbReference>
<dbReference type="GO" id="GO:0004712">
    <property type="term" value="F:protein serine/threonine/tyrosine kinase activity"/>
    <property type="evidence" value="ECO:0007669"/>
    <property type="project" value="TreeGrafter"/>
</dbReference>
<dbReference type="PANTHER" id="PTHR24057:SF4">
    <property type="entry name" value="PROTEIN KINASE MCK1"/>
    <property type="match status" value="1"/>
</dbReference>
<comment type="similarity">
    <text evidence="1">Belongs to the protein kinase superfamily. CMGC Ser/Thr protein kinase family. GSK-3 subfamily.</text>
</comment>
<comment type="similarity">
    <text evidence="2">Belongs to the protein kinase superfamily. CMGC Ser/Thr protein kinase family. CDC2/CDKX subfamily.</text>
</comment>
<feature type="domain" description="Protein kinase" evidence="10">
    <location>
        <begin position="23"/>
        <end position="320"/>
    </location>
</feature>
<dbReference type="Gene3D" id="1.10.510.10">
    <property type="entry name" value="Transferase(Phosphotransferase) domain 1"/>
    <property type="match status" value="1"/>
</dbReference>
<keyword evidence="4" id="KW-0808">Transferase</keyword>
<dbReference type="EMBL" id="BSXU01000688">
    <property type="protein sequence ID" value="GMG21507.1"/>
    <property type="molecule type" value="Genomic_DNA"/>
</dbReference>
<dbReference type="InterPro" id="IPR039192">
    <property type="entry name" value="STKc_GSK3"/>
</dbReference>
<dbReference type="PANTHER" id="PTHR24057">
    <property type="entry name" value="GLYCOGEN SYNTHASE KINASE-3 ALPHA"/>
    <property type="match status" value="1"/>
</dbReference>
<dbReference type="AlphaFoldDB" id="A0A9W6YPK4"/>
<keyword evidence="12" id="KW-1185">Reference proteome</keyword>
<keyword evidence="6" id="KW-0418">Kinase</keyword>
<evidence type="ECO:0000256" key="8">
    <source>
        <dbReference type="PROSITE-ProRule" id="PRU10141"/>
    </source>
</evidence>
<protein>
    <submittedName>
        <fullName evidence="11">Unnamed protein product</fullName>
    </submittedName>
</protein>
<dbReference type="GO" id="GO:0004674">
    <property type="term" value="F:protein serine/threonine kinase activity"/>
    <property type="evidence" value="ECO:0007669"/>
    <property type="project" value="UniProtKB-KW"/>
</dbReference>
<reference evidence="11" key="1">
    <citation type="submission" date="2023-04" db="EMBL/GenBank/DDBJ databases">
        <title>Ambrosiozyma monospora NBRC 1965.</title>
        <authorList>
            <person name="Ichikawa N."/>
            <person name="Sato H."/>
            <person name="Tonouchi N."/>
        </authorList>
    </citation>
    <scope>NUCLEOTIDE SEQUENCE</scope>
    <source>
        <strain evidence="11">NBRC 1965</strain>
    </source>
</reference>
<dbReference type="InterPro" id="IPR011009">
    <property type="entry name" value="Kinase-like_dom_sf"/>
</dbReference>
<evidence type="ECO:0000313" key="11">
    <source>
        <dbReference type="EMBL" id="GMG21507.1"/>
    </source>
</evidence>
<dbReference type="GO" id="GO:0005737">
    <property type="term" value="C:cytoplasm"/>
    <property type="evidence" value="ECO:0007669"/>
    <property type="project" value="TreeGrafter"/>
</dbReference>
<dbReference type="InterPro" id="IPR000719">
    <property type="entry name" value="Prot_kinase_dom"/>
</dbReference>
<evidence type="ECO:0000259" key="10">
    <source>
        <dbReference type="PROSITE" id="PS50011"/>
    </source>
</evidence>
<evidence type="ECO:0000256" key="4">
    <source>
        <dbReference type="ARBA" id="ARBA00022679"/>
    </source>
</evidence>
<dbReference type="Proteomes" id="UP001165063">
    <property type="component" value="Unassembled WGS sequence"/>
</dbReference>
<feature type="binding site" evidence="8">
    <location>
        <position position="61"/>
    </location>
    <ligand>
        <name>ATP</name>
        <dbReference type="ChEBI" id="CHEBI:30616"/>
    </ligand>
</feature>
<dbReference type="GO" id="GO:0030447">
    <property type="term" value="P:filamentous growth"/>
    <property type="evidence" value="ECO:0007669"/>
    <property type="project" value="UniProtKB-ARBA"/>
</dbReference>
<dbReference type="Gene3D" id="3.30.200.20">
    <property type="entry name" value="Phosphorylase Kinase, domain 1"/>
    <property type="match status" value="1"/>
</dbReference>
<dbReference type="CDD" id="cd14137">
    <property type="entry name" value="STKc_GSK3"/>
    <property type="match status" value="1"/>
</dbReference>
<sequence>MAVEFLVDEVTNNHTSVTKPMYIRETAKIGEGAFGTVSLATLKNASASKDERWFGPFAIKKVPAQTEYKSRELEILRQTSHPNVVGLKFFFNYPNNEDRGKLYQHLVMESLPCTLQNEIKRYHASKLILQESHIQVYSFQIARGMNYLHSFGICHRDIKPSNILINPETLVLKICDFGSAKQLEYNQPSVSYICSRYYRAPELIVGCQIYSTQIDIWGLGCVIGEMFMGSPVFQGQDPLLQLREISKLLGAPDKTFLFESNPNYNGPTYTHKMFTSRLSHRFSKVFVLASPTALDLLMGILVYRPQDRLKPRQIMAHEFFQPLRDPKNKVTPRTSSEPVNVQNILYNFSDYELGVLGAEASKILPLSLSE</sequence>
<dbReference type="SMART" id="SM00220">
    <property type="entry name" value="S_TKc"/>
    <property type="match status" value="1"/>
</dbReference>
<dbReference type="Pfam" id="PF00069">
    <property type="entry name" value="Pkinase"/>
    <property type="match status" value="1"/>
</dbReference>
<evidence type="ECO:0000256" key="2">
    <source>
        <dbReference type="ARBA" id="ARBA00006485"/>
    </source>
</evidence>
<dbReference type="PROSITE" id="PS00108">
    <property type="entry name" value="PROTEIN_KINASE_ST"/>
    <property type="match status" value="1"/>
</dbReference>
<evidence type="ECO:0000256" key="6">
    <source>
        <dbReference type="ARBA" id="ARBA00022777"/>
    </source>
</evidence>
<dbReference type="OrthoDB" id="272141at2759"/>
<dbReference type="PROSITE" id="PS00107">
    <property type="entry name" value="PROTEIN_KINASE_ATP"/>
    <property type="match status" value="1"/>
</dbReference>
<proteinExistence type="inferred from homology"/>
<dbReference type="GO" id="GO:0007165">
    <property type="term" value="P:signal transduction"/>
    <property type="evidence" value="ECO:0007669"/>
    <property type="project" value="TreeGrafter"/>
</dbReference>
<evidence type="ECO:0000256" key="3">
    <source>
        <dbReference type="ARBA" id="ARBA00022527"/>
    </source>
</evidence>
<evidence type="ECO:0000256" key="1">
    <source>
        <dbReference type="ARBA" id="ARBA00005527"/>
    </source>
</evidence>
<dbReference type="FunFam" id="1.10.510.10:FF:000624">
    <property type="entry name" value="Mitogen-activated protein kinase"/>
    <property type="match status" value="1"/>
</dbReference>
<keyword evidence="7 8" id="KW-0067">ATP-binding</keyword>
<accession>A0A9W6YPK4</accession>
<name>A0A9W6YPK4_AMBMO</name>
<gene>
    <name evidence="11" type="ORF">Amon01_000204200</name>
</gene>
<keyword evidence="5 8" id="KW-0547">Nucleotide-binding</keyword>
<dbReference type="GO" id="GO:0030154">
    <property type="term" value="P:cell differentiation"/>
    <property type="evidence" value="ECO:0007669"/>
    <property type="project" value="TreeGrafter"/>
</dbReference>
<organism evidence="11 12">
    <name type="scientific">Ambrosiozyma monospora</name>
    <name type="common">Yeast</name>
    <name type="synonym">Endomycopsis monosporus</name>
    <dbReference type="NCBI Taxonomy" id="43982"/>
    <lineage>
        <taxon>Eukaryota</taxon>
        <taxon>Fungi</taxon>
        <taxon>Dikarya</taxon>
        <taxon>Ascomycota</taxon>
        <taxon>Saccharomycotina</taxon>
        <taxon>Pichiomycetes</taxon>
        <taxon>Pichiales</taxon>
        <taxon>Pichiaceae</taxon>
        <taxon>Ambrosiozyma</taxon>
    </lineage>
</organism>
<evidence type="ECO:0000256" key="9">
    <source>
        <dbReference type="RuleBase" id="RU000304"/>
    </source>
</evidence>
<evidence type="ECO:0000256" key="5">
    <source>
        <dbReference type="ARBA" id="ARBA00022741"/>
    </source>
</evidence>
<dbReference type="GO" id="GO:0005524">
    <property type="term" value="F:ATP binding"/>
    <property type="evidence" value="ECO:0007669"/>
    <property type="project" value="UniProtKB-UniRule"/>
</dbReference>
<dbReference type="GO" id="GO:0005634">
    <property type="term" value="C:nucleus"/>
    <property type="evidence" value="ECO:0007669"/>
    <property type="project" value="TreeGrafter"/>
</dbReference>
<dbReference type="PROSITE" id="PS50011">
    <property type="entry name" value="PROTEIN_KINASE_DOM"/>
    <property type="match status" value="1"/>
</dbReference>
<dbReference type="SUPFAM" id="SSF56112">
    <property type="entry name" value="Protein kinase-like (PK-like)"/>
    <property type="match status" value="1"/>
</dbReference>
<dbReference type="InterPro" id="IPR008271">
    <property type="entry name" value="Ser/Thr_kinase_AS"/>
</dbReference>
<evidence type="ECO:0000313" key="12">
    <source>
        <dbReference type="Proteomes" id="UP001165063"/>
    </source>
</evidence>
<comment type="caution">
    <text evidence="11">The sequence shown here is derived from an EMBL/GenBank/DDBJ whole genome shotgun (WGS) entry which is preliminary data.</text>
</comment>